<feature type="non-terminal residue" evidence="1">
    <location>
        <position position="489"/>
    </location>
</feature>
<dbReference type="Pfam" id="PF13385">
    <property type="entry name" value="Laminin_G_3"/>
    <property type="match status" value="1"/>
</dbReference>
<organism evidence="1">
    <name type="scientific">marine metagenome</name>
    <dbReference type="NCBI Taxonomy" id="408172"/>
    <lineage>
        <taxon>unclassified sequences</taxon>
        <taxon>metagenomes</taxon>
        <taxon>ecological metagenomes</taxon>
    </lineage>
</organism>
<dbReference type="AlphaFoldDB" id="A0A382GQ57"/>
<proteinExistence type="predicted"/>
<dbReference type="EMBL" id="UINC01056574">
    <property type="protein sequence ID" value="SVB76767.1"/>
    <property type="molecule type" value="Genomic_DNA"/>
</dbReference>
<gene>
    <name evidence="1" type="ORF">METZ01_LOCUS229621</name>
</gene>
<protein>
    <recommendedName>
        <fullName evidence="2">LamG-like jellyroll fold domain-containing protein</fullName>
    </recommendedName>
</protein>
<dbReference type="SUPFAM" id="SSF63829">
    <property type="entry name" value="Calcium-dependent phosphotriesterase"/>
    <property type="match status" value="1"/>
</dbReference>
<reference evidence="1" key="1">
    <citation type="submission" date="2018-05" db="EMBL/GenBank/DDBJ databases">
        <authorList>
            <person name="Lanie J.A."/>
            <person name="Ng W.-L."/>
            <person name="Kazmierczak K.M."/>
            <person name="Andrzejewski T.M."/>
            <person name="Davidsen T.M."/>
            <person name="Wayne K.J."/>
            <person name="Tettelin H."/>
            <person name="Glass J.I."/>
            <person name="Rusch D."/>
            <person name="Podicherti R."/>
            <person name="Tsui H.-C.T."/>
            <person name="Winkler M.E."/>
        </authorList>
    </citation>
    <scope>NUCLEOTIDE SEQUENCE</scope>
</reference>
<name>A0A382GQ57_9ZZZZ</name>
<dbReference type="InterPro" id="IPR013320">
    <property type="entry name" value="ConA-like_dom_sf"/>
</dbReference>
<dbReference type="PANTHER" id="PTHR46388:SF2">
    <property type="entry name" value="NHL REPEAT-CONTAINING PROTEIN 2"/>
    <property type="match status" value="1"/>
</dbReference>
<evidence type="ECO:0008006" key="2">
    <source>
        <dbReference type="Google" id="ProtNLM"/>
    </source>
</evidence>
<accession>A0A382GQ57</accession>
<sequence>LDDDTDVTVALTSSDTGEATVSPATLTFTKNNWNTDQTVTVTGVNDNDRDRHQDYEIDLTATAGVDGSAINFDGVNDYVEVNGLSGMLSTGDDFSFSAWFKTGHTPSTVYGHVLFSAHDSGSGNKFRVGTGVNGGIYLGTPAGDKEYGSGYNDNNWHFVSVVITGAGVPSVRVDANLVSGYPNSQIAWSSATRYSIGQEWDSASAATDFWNGFIDEVAIWKAALSTAEITTLYSAGNGLNASSNSGNYNNSANLIAYWQFNEGSGTVTHSAQGDSNLNGTLHGIPSSDWPSDDGLFVPVSEKVQVSLHNLDDDTNATINLASSDISEATVSPSTLTFTEGNWNTAQTVTVTGVDDNNSDRNQAYRISLYAADQKTNNPEVTTLAGSGSSGSTNGTGTSAKFNLPWGITTDGTNLFVADRDNHMIRKIVISTGVVTTLAGYPGSSGSTNAAGTSARFKYPRGITIVGTNLYVADTNNHMIRKIVIATGAV</sequence>
<feature type="non-terminal residue" evidence="1">
    <location>
        <position position="1"/>
    </location>
</feature>
<dbReference type="SUPFAM" id="SSF49899">
    <property type="entry name" value="Concanavalin A-like lectins/glucanases"/>
    <property type="match status" value="1"/>
</dbReference>
<evidence type="ECO:0000313" key="1">
    <source>
        <dbReference type="EMBL" id="SVB76767.1"/>
    </source>
</evidence>
<dbReference type="Gene3D" id="2.60.120.200">
    <property type="match status" value="1"/>
</dbReference>
<dbReference type="Gene3D" id="2.120.10.30">
    <property type="entry name" value="TolB, C-terminal domain"/>
    <property type="match status" value="1"/>
</dbReference>
<dbReference type="PANTHER" id="PTHR46388">
    <property type="entry name" value="NHL REPEAT-CONTAINING PROTEIN 2"/>
    <property type="match status" value="1"/>
</dbReference>
<dbReference type="InterPro" id="IPR011042">
    <property type="entry name" value="6-blade_b-propeller_TolB-like"/>
</dbReference>